<evidence type="ECO:0000313" key="4">
    <source>
        <dbReference type="EMBL" id="GFA51757.1"/>
    </source>
</evidence>
<evidence type="ECO:0000256" key="1">
    <source>
        <dbReference type="SAM" id="Coils"/>
    </source>
</evidence>
<dbReference type="EMBL" id="BKCJ010437983">
    <property type="protein sequence ID" value="GFA51757.1"/>
    <property type="molecule type" value="Genomic_DNA"/>
</dbReference>
<feature type="coiled-coil region" evidence="1">
    <location>
        <begin position="207"/>
        <end position="241"/>
    </location>
</feature>
<feature type="compositionally biased region" description="Polar residues" evidence="2">
    <location>
        <begin position="251"/>
        <end position="273"/>
    </location>
</feature>
<evidence type="ECO:0000256" key="2">
    <source>
        <dbReference type="SAM" id="MobiDB-lite"/>
    </source>
</evidence>
<evidence type="ECO:0000259" key="3">
    <source>
        <dbReference type="PROSITE" id="PS50994"/>
    </source>
</evidence>
<sequence length="387" mass="43834">MDIIEFCVSKGIKREYSNAKTPQQNRVAKRKNRILIEAARTMLADSFLPNTFWAEAVKTAYYVLNRILVTKPQNKTHYEFLTSKIQIISYIRPFGCHVTILNTIDHLGKFEENSNEGFLVSYSLNSKAFRLISKENKANKTAGPKEANNSAGTQDNIDAGNFELEAKHVQEYFILPSWSSYNSTVKSLEAKNGDQKLIGDTGSKTNKELVDQEDQAFLEELERLKRQAKEADDAAKTLRKTFAQVNTARTPVNTASTPVNTASIPFNPTSPSRNVRAGRPSYHEDTYVADFINLESTMNVSPIPQSRIHSIHPITKLLRYPNSVVQTRSKVNKRSGAYAFYAIFKSKDKIITWIFSTACLLAPWKRIQLKRDKSEQNLSKIGQKREA</sequence>
<proteinExistence type="predicted"/>
<organism evidence="4">
    <name type="scientific">Tanacetum cinerariifolium</name>
    <name type="common">Dalmatian daisy</name>
    <name type="synonym">Chrysanthemum cinerariifolium</name>
    <dbReference type="NCBI Taxonomy" id="118510"/>
    <lineage>
        <taxon>Eukaryota</taxon>
        <taxon>Viridiplantae</taxon>
        <taxon>Streptophyta</taxon>
        <taxon>Embryophyta</taxon>
        <taxon>Tracheophyta</taxon>
        <taxon>Spermatophyta</taxon>
        <taxon>Magnoliopsida</taxon>
        <taxon>eudicotyledons</taxon>
        <taxon>Gunneridae</taxon>
        <taxon>Pentapetalae</taxon>
        <taxon>asterids</taxon>
        <taxon>campanulids</taxon>
        <taxon>Asterales</taxon>
        <taxon>Asteraceae</taxon>
        <taxon>Asteroideae</taxon>
        <taxon>Anthemideae</taxon>
        <taxon>Anthemidinae</taxon>
        <taxon>Tanacetum</taxon>
    </lineage>
</organism>
<dbReference type="GO" id="GO:0003676">
    <property type="term" value="F:nucleic acid binding"/>
    <property type="evidence" value="ECO:0007669"/>
    <property type="project" value="InterPro"/>
</dbReference>
<dbReference type="PROSITE" id="PS50994">
    <property type="entry name" value="INTEGRASE"/>
    <property type="match status" value="1"/>
</dbReference>
<dbReference type="InterPro" id="IPR039537">
    <property type="entry name" value="Retrotran_Ty1/copia-like"/>
</dbReference>
<keyword evidence="1" id="KW-0175">Coiled coil</keyword>
<dbReference type="SUPFAM" id="SSF53098">
    <property type="entry name" value="Ribonuclease H-like"/>
    <property type="match status" value="1"/>
</dbReference>
<dbReference type="PANTHER" id="PTHR42648:SF32">
    <property type="entry name" value="RIBONUCLEASE H-LIKE DOMAIN, GAG-PRE-INTEGRASE DOMAIN PROTEIN-RELATED"/>
    <property type="match status" value="1"/>
</dbReference>
<protein>
    <submittedName>
        <fullName evidence="4">Ribonuclease H-like domain-containing protein</fullName>
    </submittedName>
</protein>
<dbReference type="InterPro" id="IPR012337">
    <property type="entry name" value="RNaseH-like_sf"/>
</dbReference>
<dbReference type="Gene3D" id="3.30.420.10">
    <property type="entry name" value="Ribonuclease H-like superfamily/Ribonuclease H"/>
    <property type="match status" value="1"/>
</dbReference>
<dbReference type="GO" id="GO:0015074">
    <property type="term" value="P:DNA integration"/>
    <property type="evidence" value="ECO:0007669"/>
    <property type="project" value="InterPro"/>
</dbReference>
<comment type="caution">
    <text evidence="4">The sequence shown here is derived from an EMBL/GenBank/DDBJ whole genome shotgun (WGS) entry which is preliminary data.</text>
</comment>
<feature type="region of interest" description="Disordered" evidence="2">
    <location>
        <begin position="251"/>
        <end position="278"/>
    </location>
</feature>
<reference evidence="4" key="1">
    <citation type="journal article" date="2019" name="Sci. Rep.">
        <title>Draft genome of Tanacetum cinerariifolium, the natural source of mosquito coil.</title>
        <authorList>
            <person name="Yamashiro T."/>
            <person name="Shiraishi A."/>
            <person name="Satake H."/>
            <person name="Nakayama K."/>
        </authorList>
    </citation>
    <scope>NUCLEOTIDE SEQUENCE</scope>
</reference>
<feature type="domain" description="Integrase catalytic" evidence="3">
    <location>
        <begin position="1"/>
        <end position="85"/>
    </location>
</feature>
<dbReference type="InterPro" id="IPR001584">
    <property type="entry name" value="Integrase_cat-core"/>
</dbReference>
<dbReference type="InterPro" id="IPR036397">
    <property type="entry name" value="RNaseH_sf"/>
</dbReference>
<accession>A0A699JSW7</accession>
<dbReference type="PANTHER" id="PTHR42648">
    <property type="entry name" value="TRANSPOSASE, PUTATIVE-RELATED"/>
    <property type="match status" value="1"/>
</dbReference>
<name>A0A699JSW7_TANCI</name>
<dbReference type="AlphaFoldDB" id="A0A699JSW7"/>
<gene>
    <name evidence="4" type="ORF">Tci_623729</name>
</gene>